<dbReference type="AlphaFoldDB" id="G0N6C7"/>
<reference evidence="3" key="1">
    <citation type="submission" date="2011-07" db="EMBL/GenBank/DDBJ databases">
        <authorList>
            <consortium name="Caenorhabditis brenneri Sequencing and Analysis Consortium"/>
            <person name="Wilson R.K."/>
        </authorList>
    </citation>
    <scope>NUCLEOTIDE SEQUENCE [LARGE SCALE GENOMIC DNA]</scope>
    <source>
        <strain evidence="3">PB2801</strain>
    </source>
</reference>
<feature type="compositionally biased region" description="Basic and acidic residues" evidence="1">
    <location>
        <begin position="83"/>
        <end position="114"/>
    </location>
</feature>
<sequence length="175" mass="20291">MPSEEQSESETYELPGGKCGRRIRELEDEVLEERAQTAKTNTKYNVEVLKNLSLEDELCKANKRILDLEKQLAEIQHPGSNEAHVEATNNRDMHQEQNCRKRAREEYPNSRDEDSSCSSVDWDYSNKKAELQKRRKYMDNESTSGQNQKIILLVVPVNKLPHSFSAFFSLFLEPL</sequence>
<organism evidence="3">
    <name type="scientific">Caenorhabditis brenneri</name>
    <name type="common">Nematode worm</name>
    <dbReference type="NCBI Taxonomy" id="135651"/>
    <lineage>
        <taxon>Eukaryota</taxon>
        <taxon>Metazoa</taxon>
        <taxon>Ecdysozoa</taxon>
        <taxon>Nematoda</taxon>
        <taxon>Chromadorea</taxon>
        <taxon>Rhabditida</taxon>
        <taxon>Rhabditina</taxon>
        <taxon>Rhabditomorpha</taxon>
        <taxon>Rhabditoidea</taxon>
        <taxon>Rhabditidae</taxon>
        <taxon>Peloderinae</taxon>
        <taxon>Caenorhabditis</taxon>
    </lineage>
</organism>
<dbReference type="Proteomes" id="UP000008068">
    <property type="component" value="Unassembled WGS sequence"/>
</dbReference>
<gene>
    <name evidence="2" type="ORF">CAEBREN_24511</name>
</gene>
<protein>
    <submittedName>
        <fullName evidence="2">Uncharacterized protein</fullName>
    </submittedName>
</protein>
<name>G0N6C7_CAEBE</name>
<evidence type="ECO:0000313" key="2">
    <source>
        <dbReference type="EMBL" id="EGT53721.1"/>
    </source>
</evidence>
<accession>G0N6C7</accession>
<dbReference type="HOGENOM" id="CLU_1533931_0_0_1"/>
<evidence type="ECO:0000256" key="1">
    <source>
        <dbReference type="SAM" id="MobiDB-lite"/>
    </source>
</evidence>
<dbReference type="EMBL" id="GL379843">
    <property type="protein sequence ID" value="EGT53721.1"/>
    <property type="molecule type" value="Genomic_DNA"/>
</dbReference>
<evidence type="ECO:0000313" key="3">
    <source>
        <dbReference type="Proteomes" id="UP000008068"/>
    </source>
</evidence>
<dbReference type="InParanoid" id="G0N6C7"/>
<keyword evidence="3" id="KW-1185">Reference proteome</keyword>
<proteinExistence type="predicted"/>
<feature type="region of interest" description="Disordered" evidence="1">
    <location>
        <begin position="77"/>
        <end position="120"/>
    </location>
</feature>